<dbReference type="GO" id="GO:0003677">
    <property type="term" value="F:DNA binding"/>
    <property type="evidence" value="ECO:0007669"/>
    <property type="project" value="UniProtKB-UniRule"/>
</dbReference>
<dbReference type="InterPro" id="IPR023009">
    <property type="entry name" value="Tyrosine_recombinase_XerC/XerD"/>
</dbReference>
<evidence type="ECO:0000259" key="14">
    <source>
        <dbReference type="PROSITE" id="PS51900"/>
    </source>
</evidence>
<dbReference type="PANTHER" id="PTHR30349:SF81">
    <property type="entry name" value="TYROSINE RECOMBINASE XERC"/>
    <property type="match status" value="1"/>
</dbReference>
<dbReference type="Gene3D" id="1.10.443.10">
    <property type="entry name" value="Intergrase catalytic core"/>
    <property type="match status" value="1"/>
</dbReference>
<evidence type="ECO:0000256" key="3">
    <source>
        <dbReference type="ARBA" id="ARBA00015804"/>
    </source>
</evidence>
<dbReference type="GO" id="GO:0007059">
    <property type="term" value="P:chromosome segregation"/>
    <property type="evidence" value="ECO:0007669"/>
    <property type="project" value="UniProtKB-UniRule"/>
</dbReference>
<dbReference type="GO" id="GO:0006313">
    <property type="term" value="P:DNA transposition"/>
    <property type="evidence" value="ECO:0007669"/>
    <property type="project" value="UniProtKB-UniRule"/>
</dbReference>
<feature type="active site" evidence="11">
    <location>
        <position position="267"/>
    </location>
</feature>
<reference evidence="15 16" key="1">
    <citation type="journal article" date="2014" name="Int. J. Syst. Evol. Microbiol.">
        <title>Complete genome sequence of Corynebacterium casei LMG S-19264T (=DSM 44701T), isolated from a smear-ripened cheese.</title>
        <authorList>
            <consortium name="US DOE Joint Genome Institute (JGI-PGF)"/>
            <person name="Walter F."/>
            <person name="Albersmeier A."/>
            <person name="Kalinowski J."/>
            <person name="Ruckert C."/>
        </authorList>
    </citation>
    <scope>NUCLEOTIDE SEQUENCE [LARGE SCALE GENOMIC DNA]</scope>
    <source>
        <strain evidence="15 16">NBRC 110095</strain>
    </source>
</reference>
<dbReference type="GO" id="GO:0009037">
    <property type="term" value="F:tyrosine-based site-specific recombinase activity"/>
    <property type="evidence" value="ECO:0007669"/>
    <property type="project" value="UniProtKB-UniRule"/>
</dbReference>
<dbReference type="InterPro" id="IPR002104">
    <property type="entry name" value="Integrase_catalytic"/>
</dbReference>
<dbReference type="GO" id="GO:0005737">
    <property type="term" value="C:cytoplasm"/>
    <property type="evidence" value="ECO:0007669"/>
    <property type="project" value="UniProtKB-SubCell"/>
</dbReference>
<dbReference type="PANTHER" id="PTHR30349">
    <property type="entry name" value="PHAGE INTEGRASE-RELATED"/>
    <property type="match status" value="1"/>
</dbReference>
<dbReference type="PROSITE" id="PS51898">
    <property type="entry name" value="TYR_RECOMBINASE"/>
    <property type="match status" value="1"/>
</dbReference>
<dbReference type="AlphaFoldDB" id="A0AA37T4Q1"/>
<dbReference type="NCBIfam" id="TIGR02224">
    <property type="entry name" value="recomb_XerC"/>
    <property type="match status" value="1"/>
</dbReference>
<dbReference type="SUPFAM" id="SSF56349">
    <property type="entry name" value="DNA breaking-rejoining enzymes"/>
    <property type="match status" value="1"/>
</dbReference>
<evidence type="ECO:0000256" key="4">
    <source>
        <dbReference type="ARBA" id="ARBA00022490"/>
    </source>
</evidence>
<dbReference type="EMBL" id="BSPD01000065">
    <property type="protein sequence ID" value="GLS27083.1"/>
    <property type="molecule type" value="Genomic_DNA"/>
</dbReference>
<dbReference type="InterPro" id="IPR010998">
    <property type="entry name" value="Integrase_recombinase_N"/>
</dbReference>
<keyword evidence="16" id="KW-1185">Reference proteome</keyword>
<keyword evidence="9 11" id="KW-0233">DNA recombination</keyword>
<dbReference type="NCBIfam" id="NF001399">
    <property type="entry name" value="PRK00283.1"/>
    <property type="match status" value="1"/>
</dbReference>
<feature type="active site" evidence="11">
    <location>
        <position position="244"/>
    </location>
</feature>
<dbReference type="PROSITE" id="PS51900">
    <property type="entry name" value="CB"/>
    <property type="match status" value="1"/>
</dbReference>
<evidence type="ECO:0000313" key="15">
    <source>
        <dbReference type="EMBL" id="GLS27083.1"/>
    </source>
</evidence>
<comment type="similarity">
    <text evidence="2 11">Belongs to the 'phage' integrase family. XerC subfamily.</text>
</comment>
<dbReference type="InterPro" id="IPR004107">
    <property type="entry name" value="Integrase_SAM-like_N"/>
</dbReference>
<comment type="caution">
    <text evidence="15">The sequence shown here is derived from an EMBL/GenBank/DDBJ whole genome shotgun (WGS) entry which is preliminary data.</text>
</comment>
<evidence type="ECO:0000256" key="2">
    <source>
        <dbReference type="ARBA" id="ARBA00006657"/>
    </source>
</evidence>
<comment type="subcellular location">
    <subcellularLocation>
        <location evidence="1 11">Cytoplasm</location>
    </subcellularLocation>
</comment>
<dbReference type="InterPro" id="IPR044068">
    <property type="entry name" value="CB"/>
</dbReference>
<comment type="subunit">
    <text evidence="11">Forms a cyclic heterotetrameric complex composed of two molecules of XerC and two molecules of XerD.</text>
</comment>
<name>A0AA37T4Q1_9GAMM</name>
<evidence type="ECO:0000256" key="10">
    <source>
        <dbReference type="ARBA" id="ARBA00023306"/>
    </source>
</evidence>
<keyword evidence="5 11" id="KW-0132">Cell division</keyword>
<feature type="compositionally biased region" description="Basic and acidic residues" evidence="12">
    <location>
        <begin position="304"/>
        <end position="317"/>
    </location>
</feature>
<dbReference type="RefSeq" id="WP_232592943.1">
    <property type="nucleotide sequence ID" value="NZ_BSPD01000065.1"/>
</dbReference>
<evidence type="ECO:0000256" key="12">
    <source>
        <dbReference type="SAM" id="MobiDB-lite"/>
    </source>
</evidence>
<dbReference type="Proteomes" id="UP001156870">
    <property type="component" value="Unassembled WGS sequence"/>
</dbReference>
<dbReference type="Gene3D" id="1.10.150.130">
    <property type="match status" value="1"/>
</dbReference>
<gene>
    <name evidence="11 15" type="primary">xerC</name>
    <name evidence="15" type="ORF">GCM10007877_28020</name>
</gene>
<feature type="domain" description="Core-binding (CB)" evidence="14">
    <location>
        <begin position="1"/>
        <end position="87"/>
    </location>
</feature>
<evidence type="ECO:0000259" key="13">
    <source>
        <dbReference type="PROSITE" id="PS51898"/>
    </source>
</evidence>
<keyword evidence="7 11" id="KW-0229">DNA integration</keyword>
<dbReference type="InterPro" id="IPR011010">
    <property type="entry name" value="DNA_brk_join_enz"/>
</dbReference>
<dbReference type="CDD" id="cd00798">
    <property type="entry name" value="INT_XerDC_C"/>
    <property type="match status" value="1"/>
</dbReference>
<evidence type="ECO:0000256" key="7">
    <source>
        <dbReference type="ARBA" id="ARBA00022908"/>
    </source>
</evidence>
<feature type="active site" evidence="11">
    <location>
        <position position="172"/>
    </location>
</feature>
<dbReference type="HAMAP" id="MF_01808">
    <property type="entry name" value="Recomb_XerC_XerD"/>
    <property type="match status" value="1"/>
</dbReference>
<dbReference type="InterPro" id="IPR011931">
    <property type="entry name" value="Recomb_XerC"/>
</dbReference>
<evidence type="ECO:0000256" key="6">
    <source>
        <dbReference type="ARBA" id="ARBA00022829"/>
    </source>
</evidence>
<evidence type="ECO:0000256" key="8">
    <source>
        <dbReference type="ARBA" id="ARBA00023125"/>
    </source>
</evidence>
<accession>A0AA37T4Q1</accession>
<evidence type="ECO:0000256" key="5">
    <source>
        <dbReference type="ARBA" id="ARBA00022618"/>
    </source>
</evidence>
<dbReference type="Pfam" id="PF00589">
    <property type="entry name" value="Phage_integrase"/>
    <property type="match status" value="1"/>
</dbReference>
<evidence type="ECO:0000256" key="11">
    <source>
        <dbReference type="HAMAP-Rule" id="MF_01808"/>
    </source>
</evidence>
<feature type="active site" evidence="11">
    <location>
        <position position="148"/>
    </location>
</feature>
<feature type="domain" description="Tyr recombinase" evidence="13">
    <location>
        <begin position="108"/>
        <end position="289"/>
    </location>
</feature>
<evidence type="ECO:0000256" key="9">
    <source>
        <dbReference type="ARBA" id="ARBA00023172"/>
    </source>
</evidence>
<dbReference type="Pfam" id="PF02899">
    <property type="entry name" value="Phage_int_SAM_1"/>
    <property type="match status" value="1"/>
</dbReference>
<evidence type="ECO:0000256" key="1">
    <source>
        <dbReference type="ARBA" id="ARBA00004496"/>
    </source>
</evidence>
<feature type="region of interest" description="Disordered" evidence="12">
    <location>
        <begin position="294"/>
        <end position="317"/>
    </location>
</feature>
<dbReference type="InterPro" id="IPR050090">
    <property type="entry name" value="Tyrosine_recombinase_XerCD"/>
</dbReference>
<sequence length="317" mass="35917">MLEDCIEAYLDHLVTVKQASPHTVDAYRRDLKRLHRTLTETDFSGVVADITPHNLRHAMAHQRQEGLSAKSLQRWLSAVKNLFHYCCRQQWIEHNPAHTLSGPKAPKTLPKLLDIDQAQQFLDAPRDSTPIELRDKAICELFYSSGLRLTELVNCNVGDIDFSQELITVVGKGQKTRLLPVGEKAIESLQRWLAVRTRWASSEELALFVSQRGTRISQRNVQARLQQASQTHSLDKPLHPHMLRHSFASHMLESSGDLRAVQELLGHANISTTQIYTHLDFQHLAKVYDAAHPRANRSGQSAELADKQHTDDETLGK</sequence>
<feature type="active site" evidence="11">
    <location>
        <position position="241"/>
    </location>
</feature>
<protein>
    <recommendedName>
        <fullName evidence="3 11">Tyrosine recombinase XerC</fullName>
    </recommendedName>
</protein>
<proteinExistence type="inferred from homology"/>
<keyword evidence="4 11" id="KW-0963">Cytoplasm</keyword>
<dbReference type="InterPro" id="IPR013762">
    <property type="entry name" value="Integrase-like_cat_sf"/>
</dbReference>
<comment type="function">
    <text evidence="11">Site-specific tyrosine recombinase, which acts by catalyzing the cutting and rejoining of the recombining DNA molecules. The XerC-XerD complex is essential to convert dimers of the bacterial chromosome into monomers to permit their segregation at cell division. It also contributes to the segregational stability of plasmids.</text>
</comment>
<feature type="active site" description="O-(3'-phospho-DNA)-tyrosine intermediate" evidence="11">
    <location>
        <position position="276"/>
    </location>
</feature>
<evidence type="ECO:0000313" key="16">
    <source>
        <dbReference type="Proteomes" id="UP001156870"/>
    </source>
</evidence>
<keyword evidence="8 11" id="KW-0238">DNA-binding</keyword>
<keyword evidence="10 11" id="KW-0131">Cell cycle</keyword>
<organism evidence="15 16">
    <name type="scientific">Marinibactrum halimedae</name>
    <dbReference type="NCBI Taxonomy" id="1444977"/>
    <lineage>
        <taxon>Bacteria</taxon>
        <taxon>Pseudomonadati</taxon>
        <taxon>Pseudomonadota</taxon>
        <taxon>Gammaproteobacteria</taxon>
        <taxon>Cellvibrionales</taxon>
        <taxon>Cellvibrionaceae</taxon>
        <taxon>Marinibactrum</taxon>
    </lineage>
</organism>
<dbReference type="GO" id="GO:0051301">
    <property type="term" value="P:cell division"/>
    <property type="evidence" value="ECO:0007669"/>
    <property type="project" value="UniProtKB-UniRule"/>
</dbReference>
<keyword evidence="6 11" id="KW-0159">Chromosome partition</keyword>